<dbReference type="eggNOG" id="ENOG5032ZJ0">
    <property type="taxonomic scope" value="Bacteria"/>
</dbReference>
<gene>
    <name evidence="2" type="ordered locus">AFE_1122</name>
</gene>
<dbReference type="RefSeq" id="WP_012606831.1">
    <property type="nucleotide sequence ID" value="NC_011761.1"/>
</dbReference>
<dbReference type="HOGENOM" id="CLU_165258_2_0_6"/>
<accession>B7J870</accession>
<dbReference type="InterPro" id="IPR025109">
    <property type="entry name" value="DUF4031"/>
</dbReference>
<reference evidence="2 3" key="1">
    <citation type="journal article" date="2008" name="BMC Genomics">
        <title>Acidithiobacillus ferrooxidans metabolism: from genome sequence to industrial applications.</title>
        <authorList>
            <person name="Valdes J."/>
            <person name="Pedroso I."/>
            <person name="Quatrini R."/>
            <person name="Dodson R.J."/>
            <person name="Tettelin H."/>
            <person name="Blake R.II."/>
            <person name="Eisen J.A."/>
            <person name="Holmes D.S."/>
        </authorList>
    </citation>
    <scope>NUCLEOTIDE SEQUENCE [LARGE SCALE GENOMIC DNA]</scope>
    <source>
        <strain evidence="3">ATCC 23270 / DSM 14882 / CIP 104768 / NCIMB 8455</strain>
    </source>
</reference>
<dbReference type="KEGG" id="afr:AFE_1122"/>
<dbReference type="AlphaFoldDB" id="B7J870"/>
<dbReference type="Pfam" id="PF13223">
    <property type="entry name" value="DUF4031"/>
    <property type="match status" value="1"/>
</dbReference>
<dbReference type="Proteomes" id="UP000001362">
    <property type="component" value="Chromosome"/>
</dbReference>
<sequence>MTVYVDNEQIQWRGKLWCHMVADTLPELHEFAQKLGLRRSWFQDHGQYWHYDITVSKRNMALALGAVPGDKRTIVTCAKKLKEEN</sequence>
<dbReference type="STRING" id="243159.AFE_1122"/>
<dbReference type="PaxDb" id="243159-AFE_1122"/>
<evidence type="ECO:0000313" key="2">
    <source>
        <dbReference type="EMBL" id="ACK80082.1"/>
    </source>
</evidence>
<dbReference type="GeneID" id="65280414"/>
<name>B7J870_ACIF2</name>
<feature type="domain" description="DUF4031" evidence="1">
    <location>
        <begin position="3"/>
        <end position="80"/>
    </location>
</feature>
<proteinExistence type="predicted"/>
<evidence type="ECO:0000259" key="1">
    <source>
        <dbReference type="Pfam" id="PF13223"/>
    </source>
</evidence>
<dbReference type="EMBL" id="CP001219">
    <property type="protein sequence ID" value="ACK80082.1"/>
    <property type="molecule type" value="Genomic_DNA"/>
</dbReference>
<evidence type="ECO:0000313" key="3">
    <source>
        <dbReference type="Proteomes" id="UP000001362"/>
    </source>
</evidence>
<keyword evidence="3" id="KW-1185">Reference proteome</keyword>
<organism evidence="2 3">
    <name type="scientific">Acidithiobacillus ferrooxidans (strain ATCC 23270 / DSM 14882 / CIP 104768 / NCIMB 8455)</name>
    <name type="common">Ferrobacillus ferrooxidans (strain ATCC 23270)</name>
    <dbReference type="NCBI Taxonomy" id="243159"/>
    <lineage>
        <taxon>Bacteria</taxon>
        <taxon>Pseudomonadati</taxon>
        <taxon>Pseudomonadota</taxon>
        <taxon>Acidithiobacillia</taxon>
        <taxon>Acidithiobacillales</taxon>
        <taxon>Acidithiobacillaceae</taxon>
        <taxon>Acidithiobacillus</taxon>
    </lineage>
</organism>
<protein>
    <recommendedName>
        <fullName evidence="1">DUF4031 domain-containing protein</fullName>
    </recommendedName>
</protein>